<dbReference type="Pfam" id="PF06827">
    <property type="entry name" value="zf-FPG_IleRS"/>
    <property type="match status" value="1"/>
</dbReference>
<keyword evidence="13" id="KW-0326">Glycosidase</keyword>
<keyword evidence="10" id="KW-0234">DNA repair</keyword>
<evidence type="ECO:0000256" key="5">
    <source>
        <dbReference type="ARBA" id="ARBA00022763"/>
    </source>
</evidence>
<dbReference type="SUPFAM" id="SSF57716">
    <property type="entry name" value="Glucocorticoid receptor-like (DNA-binding domain)"/>
    <property type="match status" value="1"/>
</dbReference>
<dbReference type="RefSeq" id="WP_311682047.1">
    <property type="nucleotide sequence ID" value="NZ_JAVREU010000005.1"/>
</dbReference>
<keyword evidence="9" id="KW-0238">DNA-binding</keyword>
<keyword evidence="11" id="KW-0456">Lyase</keyword>
<dbReference type="InterPro" id="IPR000214">
    <property type="entry name" value="Znf_DNA_glyclase/AP_lyase"/>
</dbReference>
<evidence type="ECO:0000256" key="2">
    <source>
        <dbReference type="ARBA" id="ARBA00001947"/>
    </source>
</evidence>
<proteinExistence type="inferred from homology"/>
<dbReference type="PANTHER" id="PTHR22993:SF9">
    <property type="entry name" value="FORMAMIDOPYRIMIDINE-DNA GLYCOSYLASE"/>
    <property type="match status" value="1"/>
</dbReference>
<organism evidence="18 19">
    <name type="scientific">Streptomyces dubilierae</name>
    <dbReference type="NCBI Taxonomy" id="3075533"/>
    <lineage>
        <taxon>Bacteria</taxon>
        <taxon>Bacillati</taxon>
        <taxon>Actinomycetota</taxon>
        <taxon>Actinomycetes</taxon>
        <taxon>Kitasatosporales</taxon>
        <taxon>Streptomycetaceae</taxon>
        <taxon>Streptomyces</taxon>
    </lineage>
</organism>
<dbReference type="InterPro" id="IPR010663">
    <property type="entry name" value="Znf_FPG/IleRS"/>
</dbReference>
<comment type="catalytic activity">
    <reaction evidence="14">
        <text>2'-deoxyribonucleotide-(2'-deoxyribose 5'-phosphate)-2'-deoxyribonucleotide-DNA = a 3'-end 2'-deoxyribonucleotide-(2,3-dehydro-2,3-deoxyribose 5'-phosphate)-DNA + a 5'-end 5'-phospho-2'-deoxyribonucleoside-DNA + H(+)</text>
        <dbReference type="Rhea" id="RHEA:66592"/>
        <dbReference type="Rhea" id="RHEA-COMP:13180"/>
        <dbReference type="Rhea" id="RHEA-COMP:16897"/>
        <dbReference type="Rhea" id="RHEA-COMP:17067"/>
        <dbReference type="ChEBI" id="CHEBI:15378"/>
        <dbReference type="ChEBI" id="CHEBI:136412"/>
        <dbReference type="ChEBI" id="CHEBI:157695"/>
        <dbReference type="ChEBI" id="CHEBI:167181"/>
        <dbReference type="EC" id="4.2.99.18"/>
    </reaction>
</comment>
<dbReference type="Gene3D" id="3.20.190.10">
    <property type="entry name" value="MutM-like, N-terminal"/>
    <property type="match status" value="1"/>
</dbReference>
<evidence type="ECO:0000256" key="4">
    <source>
        <dbReference type="ARBA" id="ARBA00022723"/>
    </source>
</evidence>
<comment type="catalytic activity">
    <reaction evidence="1">
        <text>Hydrolysis of DNA containing ring-opened 7-methylguanine residues, releasing 2,6-diamino-4-hydroxy-5-(N-methyl)formamidopyrimidine.</text>
        <dbReference type="EC" id="3.2.2.23"/>
    </reaction>
</comment>
<evidence type="ECO:0000256" key="12">
    <source>
        <dbReference type="ARBA" id="ARBA00023268"/>
    </source>
</evidence>
<name>A0ABU2P9K2_9ACTN</name>
<sequence length="261" mass="29337">MPELPDVEGFRLLLESCASGRMIRHVDVRDPGVLHGIDARGLRDALVGRRFGTPRRHGKWLLARTGGPTLVLHFGMTGSLVCARTEDPVEAYDRVLFTLAGGRRLRFRDQRKLQGLWLAHDDSDVDRLLGRQGPDALAVDRTEFETLLAARRGHLKTALTDQSVLAGLGNLLADEILWRARLRPDRPARDLTEADRRRLYGEMRRTLRTSVSAGRVPPRDSWLTGRRDDHDPRCPRCGTALCRTRMAGRGTVWCPRCQPAA</sequence>
<dbReference type="CDD" id="cd08773">
    <property type="entry name" value="FpgNei_N"/>
    <property type="match status" value="1"/>
</dbReference>
<dbReference type="InterPro" id="IPR012319">
    <property type="entry name" value="FPG_cat"/>
</dbReference>
<evidence type="ECO:0000256" key="7">
    <source>
        <dbReference type="ARBA" id="ARBA00022801"/>
    </source>
</evidence>
<keyword evidence="6 15" id="KW-0863">Zinc-finger</keyword>
<keyword evidence="12" id="KW-0511">Multifunctional enzyme</keyword>
<evidence type="ECO:0000256" key="8">
    <source>
        <dbReference type="ARBA" id="ARBA00022833"/>
    </source>
</evidence>
<keyword evidence="5" id="KW-0227">DNA damage</keyword>
<comment type="caution">
    <text evidence="18">The sequence shown here is derived from an EMBL/GenBank/DDBJ whole genome shotgun (WGS) entry which is preliminary data.</text>
</comment>
<evidence type="ECO:0000259" key="17">
    <source>
        <dbReference type="PROSITE" id="PS51068"/>
    </source>
</evidence>
<dbReference type="SUPFAM" id="SSF81624">
    <property type="entry name" value="N-terminal domain of MutM-like DNA repair proteins"/>
    <property type="match status" value="1"/>
</dbReference>
<keyword evidence="7" id="KW-0378">Hydrolase</keyword>
<dbReference type="Pfam" id="PF01149">
    <property type="entry name" value="Fapy_DNA_glyco"/>
    <property type="match status" value="1"/>
</dbReference>
<feature type="domain" description="Formamidopyrimidine-DNA glycosylase catalytic" evidence="17">
    <location>
        <begin position="2"/>
        <end position="114"/>
    </location>
</feature>
<dbReference type="EMBL" id="JAVREU010000005">
    <property type="protein sequence ID" value="MDT0388827.1"/>
    <property type="molecule type" value="Genomic_DNA"/>
</dbReference>
<accession>A0ABU2P9K2</accession>
<dbReference type="InterPro" id="IPR015887">
    <property type="entry name" value="DNA_glyclase_Znf_dom_DNA_BS"/>
</dbReference>
<dbReference type="Pfam" id="PF06831">
    <property type="entry name" value="H2TH"/>
    <property type="match status" value="1"/>
</dbReference>
<evidence type="ECO:0000256" key="11">
    <source>
        <dbReference type="ARBA" id="ARBA00023239"/>
    </source>
</evidence>
<evidence type="ECO:0000313" key="18">
    <source>
        <dbReference type="EMBL" id="MDT0388827.1"/>
    </source>
</evidence>
<dbReference type="PANTHER" id="PTHR22993">
    <property type="entry name" value="FORMAMIDOPYRIMIDINE-DNA GLYCOSYLASE"/>
    <property type="match status" value="1"/>
</dbReference>
<evidence type="ECO:0000256" key="14">
    <source>
        <dbReference type="ARBA" id="ARBA00044632"/>
    </source>
</evidence>
<evidence type="ECO:0000256" key="3">
    <source>
        <dbReference type="ARBA" id="ARBA00009409"/>
    </source>
</evidence>
<dbReference type="SMART" id="SM01232">
    <property type="entry name" value="H2TH"/>
    <property type="match status" value="1"/>
</dbReference>
<dbReference type="InterPro" id="IPR035937">
    <property type="entry name" value="FPG_N"/>
</dbReference>
<comment type="similarity">
    <text evidence="3">Belongs to the FPG family.</text>
</comment>
<reference evidence="19" key="1">
    <citation type="submission" date="2023-07" db="EMBL/GenBank/DDBJ databases">
        <title>30 novel species of actinomycetes from the DSMZ collection.</title>
        <authorList>
            <person name="Nouioui I."/>
        </authorList>
    </citation>
    <scope>NUCLEOTIDE SEQUENCE [LARGE SCALE GENOMIC DNA]</scope>
    <source>
        <strain evidence="19">DSM 41921</strain>
    </source>
</reference>
<dbReference type="SMART" id="SM00898">
    <property type="entry name" value="Fapy_DNA_glyco"/>
    <property type="match status" value="1"/>
</dbReference>
<feature type="domain" description="FPG-type" evidence="16">
    <location>
        <begin position="222"/>
        <end position="259"/>
    </location>
</feature>
<evidence type="ECO:0000256" key="6">
    <source>
        <dbReference type="ARBA" id="ARBA00022771"/>
    </source>
</evidence>
<dbReference type="InterPro" id="IPR010979">
    <property type="entry name" value="Ribosomal_uS13-like_H2TH"/>
</dbReference>
<dbReference type="PROSITE" id="PS51068">
    <property type="entry name" value="FPG_CAT"/>
    <property type="match status" value="1"/>
</dbReference>
<dbReference type="Gene3D" id="1.10.8.50">
    <property type="match status" value="1"/>
</dbReference>
<gene>
    <name evidence="18" type="ORF">RM641_15455</name>
</gene>
<keyword evidence="19" id="KW-1185">Reference proteome</keyword>
<dbReference type="PROSITE" id="PS51066">
    <property type="entry name" value="ZF_FPG_2"/>
    <property type="match status" value="1"/>
</dbReference>
<evidence type="ECO:0000256" key="15">
    <source>
        <dbReference type="PROSITE-ProRule" id="PRU00391"/>
    </source>
</evidence>
<dbReference type="SUPFAM" id="SSF46946">
    <property type="entry name" value="S13-like H2TH domain"/>
    <property type="match status" value="1"/>
</dbReference>
<comment type="cofactor">
    <cofactor evidence="2">
        <name>Zn(2+)</name>
        <dbReference type="ChEBI" id="CHEBI:29105"/>
    </cofactor>
</comment>
<keyword evidence="4" id="KW-0479">Metal-binding</keyword>
<dbReference type="PROSITE" id="PS01242">
    <property type="entry name" value="ZF_FPG_1"/>
    <property type="match status" value="1"/>
</dbReference>
<keyword evidence="8" id="KW-0862">Zinc</keyword>
<dbReference type="InterPro" id="IPR015886">
    <property type="entry name" value="H2TH_FPG"/>
</dbReference>
<evidence type="ECO:0000256" key="10">
    <source>
        <dbReference type="ARBA" id="ARBA00023204"/>
    </source>
</evidence>
<evidence type="ECO:0000313" key="19">
    <source>
        <dbReference type="Proteomes" id="UP001183586"/>
    </source>
</evidence>
<evidence type="ECO:0000256" key="9">
    <source>
        <dbReference type="ARBA" id="ARBA00023125"/>
    </source>
</evidence>
<evidence type="ECO:0000259" key="16">
    <source>
        <dbReference type="PROSITE" id="PS51066"/>
    </source>
</evidence>
<evidence type="ECO:0000256" key="13">
    <source>
        <dbReference type="ARBA" id="ARBA00023295"/>
    </source>
</evidence>
<protein>
    <submittedName>
        <fullName evidence="18">DNA-formamidopyrimidine glycosylase family protein</fullName>
    </submittedName>
</protein>
<dbReference type="Proteomes" id="UP001183586">
    <property type="component" value="Unassembled WGS sequence"/>
</dbReference>
<evidence type="ECO:0000256" key="1">
    <source>
        <dbReference type="ARBA" id="ARBA00001668"/>
    </source>
</evidence>